<gene>
    <name evidence="2" type="ORF">PR002_g13624</name>
</gene>
<feature type="region of interest" description="Disordered" evidence="1">
    <location>
        <begin position="1"/>
        <end position="27"/>
    </location>
</feature>
<dbReference type="Proteomes" id="UP000435112">
    <property type="component" value="Unassembled WGS sequence"/>
</dbReference>
<organism evidence="2 3">
    <name type="scientific">Phytophthora rubi</name>
    <dbReference type="NCBI Taxonomy" id="129364"/>
    <lineage>
        <taxon>Eukaryota</taxon>
        <taxon>Sar</taxon>
        <taxon>Stramenopiles</taxon>
        <taxon>Oomycota</taxon>
        <taxon>Peronosporomycetes</taxon>
        <taxon>Peronosporales</taxon>
        <taxon>Peronosporaceae</taxon>
        <taxon>Phytophthora</taxon>
    </lineage>
</organism>
<feature type="region of interest" description="Disordered" evidence="1">
    <location>
        <begin position="156"/>
        <end position="179"/>
    </location>
</feature>
<protein>
    <submittedName>
        <fullName evidence="2">Uncharacterized protein</fullName>
    </submittedName>
</protein>
<dbReference type="AlphaFoldDB" id="A0A6A3LAU5"/>
<feature type="compositionally biased region" description="Acidic residues" evidence="1">
    <location>
        <begin position="158"/>
        <end position="167"/>
    </location>
</feature>
<dbReference type="EMBL" id="QXFU01000909">
    <property type="protein sequence ID" value="KAE9016566.1"/>
    <property type="molecule type" value="Genomic_DNA"/>
</dbReference>
<evidence type="ECO:0000313" key="3">
    <source>
        <dbReference type="Proteomes" id="UP000435112"/>
    </source>
</evidence>
<reference evidence="2 3" key="1">
    <citation type="submission" date="2018-09" db="EMBL/GenBank/DDBJ databases">
        <title>Genomic investigation of the strawberry pathogen Phytophthora fragariae indicates pathogenicity is determined by transcriptional variation in three key races.</title>
        <authorList>
            <person name="Adams T.M."/>
            <person name="Armitage A.D."/>
            <person name="Sobczyk M.K."/>
            <person name="Bates H.J."/>
            <person name="Dunwell J.M."/>
            <person name="Nellist C.F."/>
            <person name="Harrison R.J."/>
        </authorList>
    </citation>
    <scope>NUCLEOTIDE SEQUENCE [LARGE SCALE GENOMIC DNA]</scope>
    <source>
        <strain evidence="2 3">SCRP324</strain>
    </source>
</reference>
<name>A0A6A3LAU5_9STRA</name>
<evidence type="ECO:0000313" key="2">
    <source>
        <dbReference type="EMBL" id="KAE9016566.1"/>
    </source>
</evidence>
<comment type="caution">
    <text evidence="2">The sequence shown here is derived from an EMBL/GenBank/DDBJ whole genome shotgun (WGS) entry which is preliminary data.</text>
</comment>
<feature type="compositionally biased region" description="Low complexity" evidence="1">
    <location>
        <begin position="16"/>
        <end position="27"/>
    </location>
</feature>
<evidence type="ECO:0000256" key="1">
    <source>
        <dbReference type="SAM" id="MobiDB-lite"/>
    </source>
</evidence>
<sequence length="207" mass="22837">MVELTGGRLQRQHLGSSRPRSPTLARSSRLRLPRHLPLQVLVRLGPTVRVGGHSAKGGLQILVRERQHEPRVAVATHGSHAIAGTPRACRARRSITCSTKLTSTRLVVPKCAPIILSISPRLSRQASSFSPYLNDAALQILTQLQALLAARPDKVNGLEEEETEQTEDQQLQSEADKQTFTRSRPNCAVEAFYGTRTVLELTNEAWL</sequence>
<accession>A0A6A3LAU5</accession>
<proteinExistence type="predicted"/>